<sequence length="74" mass="8690">MSATGFIRRRRELERLAKEQEQVKEPQQLQEEQQEEQEQEKQLQEEQQEAVTNDTGTGTVEDEKTVQTSKRGTK</sequence>
<evidence type="ECO:0000313" key="3">
    <source>
        <dbReference type="Proteomes" id="UP000004324"/>
    </source>
</evidence>
<dbReference type="Proteomes" id="UP000004324">
    <property type="component" value="Unassembled WGS sequence"/>
</dbReference>
<dbReference type="EMBL" id="AKVJ01000004">
    <property type="protein sequence ID" value="EIW20717.1"/>
    <property type="molecule type" value="Genomic_DNA"/>
</dbReference>
<dbReference type="AlphaFoldDB" id="I9B6E1"/>
<reference evidence="2 3" key="1">
    <citation type="journal article" date="2012" name="J. Bacteriol.">
        <title>Draft Genome Sequences for Two Metal-Reducing Pelosinus fermentans Strains Isolated from a Cr(VI)-Contaminated Site and for Type Strain R7.</title>
        <authorList>
            <person name="Brown S.D."/>
            <person name="Podar M."/>
            <person name="Klingeman D.M."/>
            <person name="Johnson C.M."/>
            <person name="Yang Z.K."/>
            <person name="Utturkar S.M."/>
            <person name="Land M.L."/>
            <person name="Mosher J.J."/>
            <person name="Hurt R.A.Jr."/>
            <person name="Phelps T.J."/>
            <person name="Palumbo A.V."/>
            <person name="Arkin A.P."/>
            <person name="Hazen T.C."/>
            <person name="Elias D.A."/>
        </authorList>
    </citation>
    <scope>NUCLEOTIDE SEQUENCE [LARGE SCALE GENOMIC DNA]</scope>
    <source>
        <strain evidence="2 3">B4</strain>
    </source>
</reference>
<evidence type="ECO:0000256" key="1">
    <source>
        <dbReference type="SAM" id="MobiDB-lite"/>
    </source>
</evidence>
<gene>
    <name evidence="2" type="ORF">FB4_1929</name>
</gene>
<evidence type="ECO:0000313" key="2">
    <source>
        <dbReference type="EMBL" id="EIW20717.1"/>
    </source>
</evidence>
<protein>
    <submittedName>
        <fullName evidence="2">Uncharacterized protein</fullName>
    </submittedName>
</protein>
<keyword evidence="3" id="KW-1185">Reference proteome</keyword>
<proteinExistence type="predicted"/>
<feature type="region of interest" description="Disordered" evidence="1">
    <location>
        <begin position="1"/>
        <end position="74"/>
    </location>
</feature>
<feature type="compositionally biased region" description="Basic and acidic residues" evidence="1">
    <location>
        <begin position="11"/>
        <end position="24"/>
    </location>
</feature>
<name>I9B6E1_9FIRM</name>
<dbReference type="PATRIC" id="fig|1149862.3.peg.204"/>
<comment type="caution">
    <text evidence="2">The sequence shown here is derived from an EMBL/GenBank/DDBJ whole genome shotgun (WGS) entry which is preliminary data.</text>
</comment>
<dbReference type="RefSeq" id="WP_007930519.1">
    <property type="nucleotide sequence ID" value="NZ_AKVJ01000004.1"/>
</dbReference>
<accession>I9B6E1</accession>
<organism evidence="2 3">
    <name type="scientific">Pelosinus fermentans B4</name>
    <dbReference type="NCBI Taxonomy" id="1149862"/>
    <lineage>
        <taxon>Bacteria</taxon>
        <taxon>Bacillati</taxon>
        <taxon>Bacillota</taxon>
        <taxon>Negativicutes</taxon>
        <taxon>Selenomonadales</taxon>
        <taxon>Sporomusaceae</taxon>
        <taxon>Pelosinus</taxon>
    </lineage>
</organism>